<keyword evidence="1" id="KW-0378">Hydrolase</keyword>
<protein>
    <submittedName>
        <fullName evidence="1">Glycoside hydrolase</fullName>
    </submittedName>
</protein>
<dbReference type="OrthoDB" id="6020543at2759"/>
<gene>
    <name evidence="1" type="ORF">TorRG33x02_072970</name>
</gene>
<dbReference type="InParanoid" id="A0A2P5FGK0"/>
<dbReference type="AlphaFoldDB" id="A0A2P5FGK0"/>
<sequence length="65" mass="6939">MWASLVKNGRVFLGLPAARTAAGSGYVPTNVLSDEILPVIKRLLLDTGGMCLALLFRLALIATIR</sequence>
<evidence type="ECO:0000313" key="2">
    <source>
        <dbReference type="Proteomes" id="UP000237000"/>
    </source>
</evidence>
<reference evidence="2" key="1">
    <citation type="submission" date="2016-06" db="EMBL/GenBank/DDBJ databases">
        <title>Parallel loss of symbiosis genes in relatives of nitrogen-fixing non-legume Parasponia.</title>
        <authorList>
            <person name="Van Velzen R."/>
            <person name="Holmer R."/>
            <person name="Bu F."/>
            <person name="Rutten L."/>
            <person name="Van Zeijl A."/>
            <person name="Liu W."/>
            <person name="Santuari L."/>
            <person name="Cao Q."/>
            <person name="Sharma T."/>
            <person name="Shen D."/>
            <person name="Roswanjaya Y."/>
            <person name="Wardhani T."/>
            <person name="Kalhor M.S."/>
            <person name="Jansen J."/>
            <person name="Van den Hoogen J."/>
            <person name="Gungor B."/>
            <person name="Hartog M."/>
            <person name="Hontelez J."/>
            <person name="Verver J."/>
            <person name="Yang W.-C."/>
            <person name="Schijlen E."/>
            <person name="Repin R."/>
            <person name="Schilthuizen M."/>
            <person name="Schranz E."/>
            <person name="Heidstra R."/>
            <person name="Miyata K."/>
            <person name="Fedorova E."/>
            <person name="Kohlen W."/>
            <person name="Bisseling T."/>
            <person name="Smit S."/>
            <person name="Geurts R."/>
        </authorList>
    </citation>
    <scope>NUCLEOTIDE SEQUENCE [LARGE SCALE GENOMIC DNA]</scope>
    <source>
        <strain evidence="2">cv. RG33-2</strain>
    </source>
</reference>
<name>A0A2P5FGK0_TREOI</name>
<proteinExistence type="predicted"/>
<keyword evidence="2" id="KW-1185">Reference proteome</keyword>
<organism evidence="1 2">
    <name type="scientific">Trema orientale</name>
    <name type="common">Charcoal tree</name>
    <name type="synonym">Celtis orientalis</name>
    <dbReference type="NCBI Taxonomy" id="63057"/>
    <lineage>
        <taxon>Eukaryota</taxon>
        <taxon>Viridiplantae</taxon>
        <taxon>Streptophyta</taxon>
        <taxon>Embryophyta</taxon>
        <taxon>Tracheophyta</taxon>
        <taxon>Spermatophyta</taxon>
        <taxon>Magnoliopsida</taxon>
        <taxon>eudicotyledons</taxon>
        <taxon>Gunneridae</taxon>
        <taxon>Pentapetalae</taxon>
        <taxon>rosids</taxon>
        <taxon>fabids</taxon>
        <taxon>Rosales</taxon>
        <taxon>Cannabaceae</taxon>
        <taxon>Trema</taxon>
    </lineage>
</organism>
<comment type="caution">
    <text evidence="1">The sequence shown here is derived from an EMBL/GenBank/DDBJ whole genome shotgun (WGS) entry which is preliminary data.</text>
</comment>
<dbReference type="GO" id="GO:0016787">
    <property type="term" value="F:hydrolase activity"/>
    <property type="evidence" value="ECO:0007669"/>
    <property type="project" value="UniProtKB-KW"/>
</dbReference>
<dbReference type="Gene3D" id="3.20.20.80">
    <property type="entry name" value="Glycosidases"/>
    <property type="match status" value="1"/>
</dbReference>
<dbReference type="EMBL" id="JXTC01000035">
    <property type="protein sequence ID" value="PON96918.1"/>
    <property type="molecule type" value="Genomic_DNA"/>
</dbReference>
<accession>A0A2P5FGK0</accession>
<dbReference type="Proteomes" id="UP000237000">
    <property type="component" value="Unassembled WGS sequence"/>
</dbReference>
<evidence type="ECO:0000313" key="1">
    <source>
        <dbReference type="EMBL" id="PON96918.1"/>
    </source>
</evidence>